<keyword evidence="15 19" id="KW-0472">Membrane</keyword>
<dbReference type="UniPathway" id="UPA00557">
    <property type="reaction ID" value="UER00614"/>
</dbReference>
<evidence type="ECO:0000256" key="19">
    <source>
        <dbReference type="SAM" id="Phobius"/>
    </source>
</evidence>
<dbReference type="GO" id="GO:0005886">
    <property type="term" value="C:plasma membrane"/>
    <property type="evidence" value="ECO:0007669"/>
    <property type="project" value="UniProtKB-SubCell"/>
</dbReference>
<comment type="pathway">
    <text evidence="4">Lipid metabolism.</text>
</comment>
<keyword evidence="8" id="KW-1003">Cell membrane</keyword>
<evidence type="ECO:0000256" key="1">
    <source>
        <dbReference type="ARBA" id="ARBA00001698"/>
    </source>
</evidence>
<dbReference type="Proteomes" id="UP000773850">
    <property type="component" value="Unassembled WGS sequence"/>
</dbReference>
<dbReference type="Proteomes" id="UP000266922">
    <property type="component" value="Unassembled WGS sequence"/>
</dbReference>
<reference evidence="21 22" key="2">
    <citation type="submission" date="2018-10" db="EMBL/GenBank/DDBJ databases">
        <title>Geobacillus stearothermophilus in processing lines of powdered infant formula.</title>
        <authorList>
            <person name="Rhee M.S."/>
            <person name="Choi I.-G."/>
            <person name="Cho T.J."/>
            <person name="Park B."/>
        </authorList>
    </citation>
    <scope>NUCLEOTIDE SEQUENCE [LARGE SCALE GENOMIC DNA]</scope>
    <source>
        <strain evidence="21 22">FHS-PPGT130</strain>
    </source>
</reference>
<comment type="pathway">
    <text evidence="3 18">Phospholipid metabolism; CDP-diacylglycerol biosynthesis; CDP-diacylglycerol from sn-glycerol 3-phosphate: step 3/3.</text>
</comment>
<keyword evidence="13 19" id="KW-1133">Transmembrane helix</keyword>
<evidence type="ECO:0000313" key="21">
    <source>
        <dbReference type="EMBL" id="RLQ15251.1"/>
    </source>
</evidence>
<evidence type="ECO:0000256" key="11">
    <source>
        <dbReference type="ARBA" id="ARBA00022692"/>
    </source>
</evidence>
<feature type="transmembrane region" description="Helical" evidence="19">
    <location>
        <begin position="198"/>
        <end position="216"/>
    </location>
</feature>
<comment type="caution">
    <text evidence="21">The sequence shown here is derived from an EMBL/GenBank/DDBJ whole genome shotgun (WGS) entry which is preliminary data.</text>
</comment>
<evidence type="ECO:0000256" key="13">
    <source>
        <dbReference type="ARBA" id="ARBA00022989"/>
    </source>
</evidence>
<evidence type="ECO:0000256" key="18">
    <source>
        <dbReference type="RuleBase" id="RU003938"/>
    </source>
</evidence>
<feature type="transmembrane region" description="Helical" evidence="19">
    <location>
        <begin position="134"/>
        <end position="153"/>
    </location>
</feature>
<gene>
    <name evidence="21" type="ORF">D9548_00240</name>
    <name evidence="20" type="ORF">GS8_512</name>
</gene>
<evidence type="ECO:0000256" key="10">
    <source>
        <dbReference type="ARBA" id="ARBA00022679"/>
    </source>
</evidence>
<dbReference type="EC" id="2.7.7.41" evidence="6 18"/>
<dbReference type="InterPro" id="IPR000374">
    <property type="entry name" value="PC_trans"/>
</dbReference>
<accession>A0A0K9HR57</accession>
<dbReference type="PROSITE" id="PS01315">
    <property type="entry name" value="CDS"/>
    <property type="match status" value="1"/>
</dbReference>
<dbReference type="OrthoDB" id="9799199at2"/>
<keyword evidence="23" id="KW-1185">Reference proteome</keyword>
<name>A0A0K9HR57_GEOSE</name>
<dbReference type="EMBL" id="RCTJ01000001">
    <property type="protein sequence ID" value="RLQ15251.1"/>
    <property type="molecule type" value="Genomic_DNA"/>
</dbReference>
<dbReference type="Pfam" id="PF01148">
    <property type="entry name" value="CTP_transf_1"/>
    <property type="match status" value="1"/>
</dbReference>
<comment type="subcellular location">
    <subcellularLocation>
        <location evidence="2">Cell membrane</location>
        <topology evidence="2">Multi-pass membrane protein</topology>
    </subcellularLocation>
</comment>
<keyword evidence="12 18" id="KW-0548">Nucleotidyltransferase</keyword>
<evidence type="ECO:0000256" key="2">
    <source>
        <dbReference type="ARBA" id="ARBA00004651"/>
    </source>
</evidence>
<evidence type="ECO:0000256" key="16">
    <source>
        <dbReference type="ARBA" id="ARBA00023209"/>
    </source>
</evidence>
<dbReference type="EMBL" id="LUCS01000009">
    <property type="protein sequence ID" value="KAF6512213.1"/>
    <property type="molecule type" value="Genomic_DNA"/>
</dbReference>
<comment type="catalytic activity">
    <reaction evidence="1 18">
        <text>a 1,2-diacyl-sn-glycero-3-phosphate + CTP + H(+) = a CDP-1,2-diacyl-sn-glycerol + diphosphate</text>
        <dbReference type="Rhea" id="RHEA:16229"/>
        <dbReference type="ChEBI" id="CHEBI:15378"/>
        <dbReference type="ChEBI" id="CHEBI:33019"/>
        <dbReference type="ChEBI" id="CHEBI:37563"/>
        <dbReference type="ChEBI" id="CHEBI:58332"/>
        <dbReference type="ChEBI" id="CHEBI:58608"/>
        <dbReference type="EC" id="2.7.7.41"/>
    </reaction>
</comment>
<evidence type="ECO:0000313" key="20">
    <source>
        <dbReference type="EMBL" id="KAF6512213.1"/>
    </source>
</evidence>
<dbReference type="GO" id="GO:0004605">
    <property type="term" value="F:phosphatidate cytidylyltransferase activity"/>
    <property type="evidence" value="ECO:0007669"/>
    <property type="project" value="UniProtKB-EC"/>
</dbReference>
<evidence type="ECO:0000256" key="7">
    <source>
        <dbReference type="ARBA" id="ARBA00019373"/>
    </source>
</evidence>
<evidence type="ECO:0000256" key="6">
    <source>
        <dbReference type="ARBA" id="ARBA00012487"/>
    </source>
</evidence>
<evidence type="ECO:0000256" key="4">
    <source>
        <dbReference type="ARBA" id="ARBA00005189"/>
    </source>
</evidence>
<sequence>MKQRIITGVIAAALFLPIVIFGGFPFIIVTYILATVGLFELLRMKGMSPLSFAGAAGFAALWLLLVPALYGQEWLASGTTKFGVLAALAFLLLVGTVVTKNALTFDEAAFVVLAVLYVGVGFFCFAAIRLAGLAYFVYALFVIWATDIGAYFLGRAFGRRKLWPEISPNKTVEGAIGGVVCAVVIAAVYEWAVGPFGSLGAAVGIALLLSMFGQLGDLVESAFKRHYGVKDSGAILPGHGGILDRFDSLLFVLPLLYIFIEAVR</sequence>
<dbReference type="AlphaFoldDB" id="A0A0K9HR57"/>
<dbReference type="PANTHER" id="PTHR46382">
    <property type="entry name" value="PHOSPHATIDATE CYTIDYLYLTRANSFERASE"/>
    <property type="match status" value="1"/>
</dbReference>
<evidence type="ECO:0000256" key="12">
    <source>
        <dbReference type="ARBA" id="ARBA00022695"/>
    </source>
</evidence>
<feature type="transmembrane region" description="Helical" evidence="19">
    <location>
        <begin position="6"/>
        <end position="39"/>
    </location>
</feature>
<keyword evidence="14" id="KW-0443">Lipid metabolism</keyword>
<organism evidence="21 22">
    <name type="scientific">Geobacillus stearothermophilus</name>
    <name type="common">Bacillus stearothermophilus</name>
    <dbReference type="NCBI Taxonomy" id="1422"/>
    <lineage>
        <taxon>Bacteria</taxon>
        <taxon>Bacillati</taxon>
        <taxon>Bacillota</taxon>
        <taxon>Bacilli</taxon>
        <taxon>Bacillales</taxon>
        <taxon>Anoxybacillaceae</taxon>
        <taxon>Geobacillus</taxon>
    </lineage>
</organism>
<reference evidence="20 23" key="1">
    <citation type="submission" date="2016-03" db="EMBL/GenBank/DDBJ databases">
        <title>Spore heat resistance.</title>
        <authorList>
            <person name="Boekhorst J."/>
            <person name="Berendsen E.M."/>
            <person name="Wells-Bennik M.H."/>
            <person name="Kuipers O.P."/>
        </authorList>
    </citation>
    <scope>NUCLEOTIDE SEQUENCE [LARGE SCALE GENOMIC DNA]</scope>
    <source>
        <strain evidence="20 23">GS8</strain>
    </source>
</reference>
<evidence type="ECO:0000256" key="5">
    <source>
        <dbReference type="ARBA" id="ARBA00010185"/>
    </source>
</evidence>
<evidence type="ECO:0000256" key="15">
    <source>
        <dbReference type="ARBA" id="ARBA00023136"/>
    </source>
</evidence>
<keyword evidence="16" id="KW-0594">Phospholipid biosynthesis</keyword>
<feature type="transmembrane region" description="Helical" evidence="19">
    <location>
        <begin position="110"/>
        <end position="128"/>
    </location>
</feature>
<comment type="similarity">
    <text evidence="5 18">Belongs to the CDS family.</text>
</comment>
<keyword evidence="17" id="KW-1208">Phospholipid metabolism</keyword>
<evidence type="ECO:0000256" key="3">
    <source>
        <dbReference type="ARBA" id="ARBA00005119"/>
    </source>
</evidence>
<protein>
    <recommendedName>
        <fullName evidence="7 18">Phosphatidate cytidylyltransferase</fullName>
        <ecNumber evidence="6 18">2.7.7.41</ecNumber>
    </recommendedName>
</protein>
<feature type="transmembrane region" description="Helical" evidence="19">
    <location>
        <begin position="82"/>
        <end position="103"/>
    </location>
</feature>
<feature type="transmembrane region" description="Helical" evidence="19">
    <location>
        <begin position="51"/>
        <end position="70"/>
    </location>
</feature>
<evidence type="ECO:0000313" key="23">
    <source>
        <dbReference type="Proteomes" id="UP000773850"/>
    </source>
</evidence>
<feature type="transmembrane region" description="Helical" evidence="19">
    <location>
        <begin position="174"/>
        <end position="192"/>
    </location>
</feature>
<keyword evidence="10 18" id="KW-0808">Transferase</keyword>
<keyword evidence="11 18" id="KW-0812">Transmembrane</keyword>
<evidence type="ECO:0000256" key="14">
    <source>
        <dbReference type="ARBA" id="ARBA00023098"/>
    </source>
</evidence>
<dbReference type="RefSeq" id="WP_049624612.1">
    <property type="nucleotide sequence ID" value="NZ_JAKLOQ020000095.1"/>
</dbReference>
<evidence type="ECO:0000256" key="17">
    <source>
        <dbReference type="ARBA" id="ARBA00023264"/>
    </source>
</evidence>
<dbReference type="PANTHER" id="PTHR46382:SF1">
    <property type="entry name" value="PHOSPHATIDATE CYTIDYLYLTRANSFERASE"/>
    <property type="match status" value="1"/>
</dbReference>
<dbReference type="GO" id="GO:0016024">
    <property type="term" value="P:CDP-diacylglycerol biosynthetic process"/>
    <property type="evidence" value="ECO:0007669"/>
    <property type="project" value="UniProtKB-UniPathway"/>
</dbReference>
<proteinExistence type="inferred from homology"/>
<keyword evidence="9" id="KW-0444">Lipid biosynthesis</keyword>
<evidence type="ECO:0000313" key="22">
    <source>
        <dbReference type="Proteomes" id="UP000266922"/>
    </source>
</evidence>
<evidence type="ECO:0000256" key="9">
    <source>
        <dbReference type="ARBA" id="ARBA00022516"/>
    </source>
</evidence>
<evidence type="ECO:0000256" key="8">
    <source>
        <dbReference type="ARBA" id="ARBA00022475"/>
    </source>
</evidence>